<dbReference type="GO" id="GO:0008308">
    <property type="term" value="F:voltage-gated monoatomic anion channel activity"/>
    <property type="evidence" value="ECO:0007669"/>
    <property type="project" value="InterPro"/>
</dbReference>
<evidence type="ECO:0000256" key="8">
    <source>
        <dbReference type="ARBA" id="ARBA00023114"/>
    </source>
</evidence>
<dbReference type="GO" id="GO:0015288">
    <property type="term" value="F:porin activity"/>
    <property type="evidence" value="ECO:0007669"/>
    <property type="project" value="UniProtKB-KW"/>
</dbReference>
<dbReference type="STRING" id="1509407.A0A0L1J2D9"/>
<comment type="subcellular location">
    <subcellularLocation>
        <location evidence="1">Mitochondrion outer membrane</location>
    </subcellularLocation>
</comment>
<accession>A0A0L1J2D9</accession>
<reference evidence="12 13" key="1">
    <citation type="submission" date="2014-06" db="EMBL/GenBank/DDBJ databases">
        <title>The Genome of the Aflatoxigenic Filamentous Fungus Aspergillus nomius.</title>
        <authorList>
            <person name="Moore M.G."/>
            <person name="Shannon B.M."/>
            <person name="Brian M.M."/>
        </authorList>
    </citation>
    <scope>NUCLEOTIDE SEQUENCE [LARGE SCALE GENOMIC DNA]</scope>
    <source>
        <strain evidence="12 13">NRRL 13137</strain>
    </source>
</reference>
<dbReference type="InterPro" id="IPR023614">
    <property type="entry name" value="Porin_dom_sf"/>
</dbReference>
<dbReference type="OrthoDB" id="7827681at2759"/>
<evidence type="ECO:0000256" key="4">
    <source>
        <dbReference type="ARBA" id="ARBA00022452"/>
    </source>
</evidence>
<evidence type="ECO:0000256" key="5">
    <source>
        <dbReference type="ARBA" id="ARBA00022692"/>
    </source>
</evidence>
<dbReference type="CDD" id="cd07306">
    <property type="entry name" value="Porin3_VDAC"/>
    <property type="match status" value="1"/>
</dbReference>
<dbReference type="Pfam" id="PF01459">
    <property type="entry name" value="Porin_3"/>
    <property type="match status" value="2"/>
</dbReference>
<comment type="caution">
    <text evidence="12">The sequence shown here is derived from an EMBL/GenBank/DDBJ whole genome shotgun (WGS) entry which is preliminary data.</text>
</comment>
<evidence type="ECO:0000256" key="9">
    <source>
        <dbReference type="ARBA" id="ARBA00023128"/>
    </source>
</evidence>
<evidence type="ECO:0000313" key="12">
    <source>
        <dbReference type="EMBL" id="KNG85845.1"/>
    </source>
</evidence>
<dbReference type="RefSeq" id="XP_015406768.1">
    <property type="nucleotide sequence ID" value="XM_015549257.1"/>
</dbReference>
<keyword evidence="7" id="KW-0406">Ion transport</keyword>
<dbReference type="AlphaFoldDB" id="A0A0L1J2D9"/>
<dbReference type="GO" id="GO:0046930">
    <property type="term" value="C:pore complex"/>
    <property type="evidence" value="ECO:0007669"/>
    <property type="project" value="UniProtKB-KW"/>
</dbReference>
<dbReference type="Proteomes" id="UP000037505">
    <property type="component" value="Unassembled WGS sequence"/>
</dbReference>
<keyword evidence="5" id="KW-0812">Transmembrane</keyword>
<evidence type="ECO:0000256" key="11">
    <source>
        <dbReference type="SAM" id="MobiDB-lite"/>
    </source>
</evidence>
<gene>
    <name evidence="12" type="ORF">ANOM_004000</name>
</gene>
<keyword evidence="3" id="KW-0813">Transport</keyword>
<keyword evidence="9" id="KW-0496">Mitochondrion</keyword>
<dbReference type="FunFam" id="2.40.160.10:FF:000012">
    <property type="entry name" value="Voltage-dependent anion-selective channel"/>
    <property type="match status" value="1"/>
</dbReference>
<proteinExistence type="inferred from homology"/>
<protein>
    <submittedName>
        <fullName evidence="12">Outer mitochondrial membrane protein porin</fullName>
    </submittedName>
</protein>
<dbReference type="GO" id="GO:0005741">
    <property type="term" value="C:mitochondrial outer membrane"/>
    <property type="evidence" value="ECO:0007669"/>
    <property type="project" value="UniProtKB-SubCell"/>
</dbReference>
<keyword evidence="8" id="KW-0626">Porin</keyword>
<evidence type="ECO:0000313" key="13">
    <source>
        <dbReference type="Proteomes" id="UP000037505"/>
    </source>
</evidence>
<evidence type="ECO:0000256" key="3">
    <source>
        <dbReference type="ARBA" id="ARBA00022448"/>
    </source>
</evidence>
<comment type="similarity">
    <text evidence="2">Belongs to the eukaryotic mitochondrial porin family.</text>
</comment>
<keyword evidence="10" id="KW-0472">Membrane</keyword>
<dbReference type="PROSITE" id="PS00558">
    <property type="entry name" value="EUKARYOTIC_PORIN"/>
    <property type="match status" value="1"/>
</dbReference>
<keyword evidence="13" id="KW-1185">Reference proteome</keyword>
<dbReference type="PANTHER" id="PTHR11743">
    <property type="entry name" value="VOLTAGE-DEPENDENT ANION-SELECTIVE CHANNEL"/>
    <property type="match status" value="1"/>
</dbReference>
<evidence type="ECO:0000256" key="10">
    <source>
        <dbReference type="ARBA" id="ARBA00023136"/>
    </source>
</evidence>
<dbReference type="InterPro" id="IPR001925">
    <property type="entry name" value="Porin_Euk"/>
</dbReference>
<feature type="non-terminal residue" evidence="12">
    <location>
        <position position="1"/>
    </location>
</feature>
<keyword evidence="4" id="KW-1134">Transmembrane beta strand</keyword>
<name>A0A0L1J2D9_ASPN3</name>
<feature type="compositionally biased region" description="Basic residues" evidence="11">
    <location>
        <begin position="106"/>
        <end position="115"/>
    </location>
</feature>
<evidence type="ECO:0000256" key="1">
    <source>
        <dbReference type="ARBA" id="ARBA00004294"/>
    </source>
</evidence>
<dbReference type="InterPro" id="IPR027246">
    <property type="entry name" value="Porin_Euk/Tom40"/>
</dbReference>
<dbReference type="PANTHER" id="PTHR11743:SF70">
    <property type="entry name" value="GH26960P-RELATED"/>
    <property type="match status" value="1"/>
</dbReference>
<keyword evidence="6" id="KW-1000">Mitochondrion outer membrane</keyword>
<evidence type="ECO:0000256" key="7">
    <source>
        <dbReference type="ARBA" id="ARBA00023065"/>
    </source>
</evidence>
<evidence type="ECO:0000256" key="2">
    <source>
        <dbReference type="ARBA" id="ARBA00007780"/>
    </source>
</evidence>
<feature type="region of interest" description="Disordered" evidence="11">
    <location>
        <begin position="91"/>
        <end position="120"/>
    </location>
</feature>
<evidence type="ECO:0000256" key="6">
    <source>
        <dbReference type="ARBA" id="ARBA00022787"/>
    </source>
</evidence>
<dbReference type="EMBL" id="JNOM01000139">
    <property type="protein sequence ID" value="KNG85845.1"/>
    <property type="molecule type" value="Genomic_DNA"/>
</dbReference>
<dbReference type="GeneID" id="26805804"/>
<dbReference type="Gene3D" id="2.40.160.10">
    <property type="entry name" value="Porin"/>
    <property type="match status" value="1"/>
</dbReference>
<sequence length="382" mass="41004">PSLSSLLLPSPFPSPFNRYITFTIPTLSLTTPLTFTMSAPASFSDIAKAANDLLNKDFYHTSAASLEVKSKAPNGVTFNVKGKNAHEGPIAGSLEAKYVDKPTGKGPKRRKRPIRKPPNSNCPILRDARSMFSFSCGQALSQHLKIFLSSRISHHAVLLIFCPRPGLTLTQAWTTANALDTKLELDNNIANGLKAEILTQYQPSKQSKGAKVNLHFKQPNLHARAFFDLLNGPSANFDAVLGHEGFLVGAEGGYDVQKAAITKYSAAIGYSVPQYTAAITASNNLSVFAASYYHRVNAQVEAGAKATWDSKTGNSVGLEVASKYRLDPSSFAKAKINDRGVAALAYNVLLRPGVTLGLGASFDTQNLNQAAHKVGASFTFEA</sequence>
<organism evidence="12 13">
    <name type="scientific">Aspergillus nomiae NRRL (strain ATCC 15546 / NRRL 13137 / CBS 260.88 / M93)</name>
    <dbReference type="NCBI Taxonomy" id="1509407"/>
    <lineage>
        <taxon>Eukaryota</taxon>
        <taxon>Fungi</taxon>
        <taxon>Dikarya</taxon>
        <taxon>Ascomycota</taxon>
        <taxon>Pezizomycotina</taxon>
        <taxon>Eurotiomycetes</taxon>
        <taxon>Eurotiomycetidae</taxon>
        <taxon>Eurotiales</taxon>
        <taxon>Aspergillaceae</taxon>
        <taxon>Aspergillus</taxon>
        <taxon>Aspergillus subgen. Circumdati</taxon>
    </lineage>
</organism>